<evidence type="ECO:0000256" key="7">
    <source>
        <dbReference type="ARBA" id="ARBA00022989"/>
    </source>
</evidence>
<dbReference type="OrthoDB" id="6500128at2759"/>
<evidence type="ECO:0000256" key="3">
    <source>
        <dbReference type="ARBA" id="ARBA00022692"/>
    </source>
</evidence>
<dbReference type="InterPro" id="IPR050173">
    <property type="entry name" value="ABC_transporter_C-like"/>
</dbReference>
<evidence type="ECO:0000256" key="9">
    <source>
        <dbReference type="SAM" id="Phobius"/>
    </source>
</evidence>
<dbReference type="GO" id="GO:0005524">
    <property type="term" value="F:ATP binding"/>
    <property type="evidence" value="ECO:0007669"/>
    <property type="project" value="UniProtKB-KW"/>
</dbReference>
<keyword evidence="2" id="KW-0813">Transport</keyword>
<dbReference type="Proteomes" id="UP001165121">
    <property type="component" value="Unassembled WGS sequence"/>
</dbReference>
<feature type="transmembrane region" description="Helical" evidence="9">
    <location>
        <begin position="165"/>
        <end position="189"/>
    </location>
</feature>
<feature type="domain" description="ABC transmembrane type-1" evidence="10">
    <location>
        <begin position="53"/>
        <end position="338"/>
    </location>
</feature>
<dbReference type="GO" id="GO:0140359">
    <property type="term" value="F:ABC-type transporter activity"/>
    <property type="evidence" value="ECO:0007669"/>
    <property type="project" value="InterPro"/>
</dbReference>
<dbReference type="PROSITE" id="PS50929">
    <property type="entry name" value="ABC_TM1F"/>
    <property type="match status" value="1"/>
</dbReference>
<feature type="transmembrane region" description="Helical" evidence="9">
    <location>
        <begin position="52"/>
        <end position="73"/>
    </location>
</feature>
<evidence type="ECO:0000256" key="8">
    <source>
        <dbReference type="ARBA" id="ARBA00023136"/>
    </source>
</evidence>
<dbReference type="SUPFAM" id="SSF90123">
    <property type="entry name" value="ABC transporter transmembrane region"/>
    <property type="match status" value="1"/>
</dbReference>
<evidence type="ECO:0000256" key="4">
    <source>
        <dbReference type="ARBA" id="ARBA00022737"/>
    </source>
</evidence>
<keyword evidence="12" id="KW-1185">Reference proteome</keyword>
<dbReference type="GO" id="GO:0016020">
    <property type="term" value="C:membrane"/>
    <property type="evidence" value="ECO:0007669"/>
    <property type="project" value="InterPro"/>
</dbReference>
<dbReference type="AlphaFoldDB" id="A0A9W6XRD2"/>
<evidence type="ECO:0000256" key="1">
    <source>
        <dbReference type="ARBA" id="ARBA00004127"/>
    </source>
</evidence>
<evidence type="ECO:0000256" key="6">
    <source>
        <dbReference type="ARBA" id="ARBA00022840"/>
    </source>
</evidence>
<evidence type="ECO:0000313" key="11">
    <source>
        <dbReference type="EMBL" id="GMF44195.1"/>
    </source>
</evidence>
<evidence type="ECO:0000256" key="5">
    <source>
        <dbReference type="ARBA" id="ARBA00022741"/>
    </source>
</evidence>
<dbReference type="EMBL" id="BSXT01001651">
    <property type="protein sequence ID" value="GMF44195.1"/>
    <property type="molecule type" value="Genomic_DNA"/>
</dbReference>
<comment type="subcellular location">
    <subcellularLocation>
        <location evidence="1">Endomembrane system</location>
        <topology evidence="1">Multi-pass membrane protein</topology>
    </subcellularLocation>
</comment>
<reference evidence="11" key="1">
    <citation type="submission" date="2023-04" db="EMBL/GenBank/DDBJ databases">
        <title>Phytophthora fragariaefolia NBRC 109709.</title>
        <authorList>
            <person name="Ichikawa N."/>
            <person name="Sato H."/>
            <person name="Tonouchi N."/>
        </authorList>
    </citation>
    <scope>NUCLEOTIDE SEQUENCE</scope>
    <source>
        <strain evidence="11">NBRC 109709</strain>
    </source>
</reference>
<feature type="transmembrane region" description="Helical" evidence="9">
    <location>
        <begin position="94"/>
        <end position="111"/>
    </location>
</feature>
<sequence length="415" mass="46014">MSRAHTQQLEARDVWPLPPHVRADAIARRFEAPLKLHRSLPGALIRAFGPQFALTGLTMLVSMLCNLVGHLALNRVVTALSDTQSDEQAMVMTAAWWVGLVFAAQVVQALADCDTGLQNEVVAIQCISLLKTLLYRKMMKLNSSSRKKKSTGELTNMYTADSESLVRTALVVHQLWLIPLQIVVVSYMLVQVLSVAAFAGIAVIVLMLGLNQLVSKKMHTLQRECRRKKDLRMKKVTEAFKAVSIIKLNAWEDPVTARINTARESELQSLLKMMIMTSLSIVLLWGMPVLISITAFGTYAVVLHRDLTPAIVFTSLALFLLIQAPLRSITSVISMAIQCSVALERISSFLRMPELDVNSVISIEDSFAVPYFDKDVIIAVQEGEFAWDQDSTSLLRHINLEVKTGEFVVIQGTVG</sequence>
<keyword evidence="6" id="KW-0067">ATP-binding</keyword>
<keyword evidence="8 9" id="KW-0472">Membrane</keyword>
<dbReference type="PANTHER" id="PTHR24223">
    <property type="entry name" value="ATP-BINDING CASSETTE SUB-FAMILY C"/>
    <property type="match status" value="1"/>
</dbReference>
<dbReference type="Pfam" id="PF00664">
    <property type="entry name" value="ABC_membrane"/>
    <property type="match status" value="1"/>
</dbReference>
<feature type="transmembrane region" description="Helical" evidence="9">
    <location>
        <begin position="307"/>
        <end position="326"/>
    </location>
</feature>
<feature type="transmembrane region" description="Helical" evidence="9">
    <location>
        <begin position="195"/>
        <end position="214"/>
    </location>
</feature>
<comment type="caution">
    <text evidence="11">The sequence shown here is derived from an EMBL/GenBank/DDBJ whole genome shotgun (WGS) entry which is preliminary data.</text>
</comment>
<dbReference type="Gene3D" id="1.20.1560.10">
    <property type="entry name" value="ABC transporter type 1, transmembrane domain"/>
    <property type="match status" value="1"/>
</dbReference>
<keyword evidence="3 9" id="KW-0812">Transmembrane</keyword>
<accession>A0A9W6XRD2</accession>
<dbReference type="InterPro" id="IPR011527">
    <property type="entry name" value="ABC1_TM_dom"/>
</dbReference>
<evidence type="ECO:0000313" key="12">
    <source>
        <dbReference type="Proteomes" id="UP001165121"/>
    </source>
</evidence>
<proteinExistence type="predicted"/>
<dbReference type="InterPro" id="IPR044746">
    <property type="entry name" value="ABCC_6TM_D1"/>
</dbReference>
<keyword evidence="4" id="KW-0677">Repeat</keyword>
<dbReference type="GO" id="GO:0012505">
    <property type="term" value="C:endomembrane system"/>
    <property type="evidence" value="ECO:0007669"/>
    <property type="project" value="UniProtKB-SubCell"/>
</dbReference>
<protein>
    <submittedName>
        <fullName evidence="11">Unnamed protein product</fullName>
    </submittedName>
</protein>
<keyword evidence="7 9" id="KW-1133">Transmembrane helix</keyword>
<dbReference type="InterPro" id="IPR036640">
    <property type="entry name" value="ABC1_TM_sf"/>
</dbReference>
<feature type="transmembrane region" description="Helical" evidence="9">
    <location>
        <begin position="279"/>
        <end position="301"/>
    </location>
</feature>
<name>A0A9W6XRD2_9STRA</name>
<keyword evidence="5" id="KW-0547">Nucleotide-binding</keyword>
<dbReference type="FunFam" id="1.20.1560.10:FF:000362">
    <property type="entry name" value="Uncharacterized protein"/>
    <property type="match status" value="1"/>
</dbReference>
<evidence type="ECO:0000256" key="2">
    <source>
        <dbReference type="ARBA" id="ARBA00022448"/>
    </source>
</evidence>
<gene>
    <name evidence="11" type="ORF">Pfra01_001527500</name>
</gene>
<evidence type="ECO:0000259" key="10">
    <source>
        <dbReference type="PROSITE" id="PS50929"/>
    </source>
</evidence>
<dbReference type="CDD" id="cd18579">
    <property type="entry name" value="ABC_6TM_ABCC_D1"/>
    <property type="match status" value="1"/>
</dbReference>
<dbReference type="PANTHER" id="PTHR24223:SF443">
    <property type="entry name" value="MULTIDRUG-RESISTANCE LIKE PROTEIN 1, ISOFORM I"/>
    <property type="match status" value="1"/>
</dbReference>
<organism evidence="11 12">
    <name type="scientific">Phytophthora fragariaefolia</name>
    <dbReference type="NCBI Taxonomy" id="1490495"/>
    <lineage>
        <taxon>Eukaryota</taxon>
        <taxon>Sar</taxon>
        <taxon>Stramenopiles</taxon>
        <taxon>Oomycota</taxon>
        <taxon>Peronosporomycetes</taxon>
        <taxon>Peronosporales</taxon>
        <taxon>Peronosporaceae</taxon>
        <taxon>Phytophthora</taxon>
    </lineage>
</organism>